<accession>A0A6M3KFL4</accession>
<reference evidence="2" key="1">
    <citation type="submission" date="2020-03" db="EMBL/GenBank/DDBJ databases">
        <title>The deep terrestrial virosphere.</title>
        <authorList>
            <person name="Holmfeldt K."/>
            <person name="Nilsson E."/>
            <person name="Simone D."/>
            <person name="Lopez-Fernandez M."/>
            <person name="Wu X."/>
            <person name="de Brujin I."/>
            <person name="Lundin D."/>
            <person name="Andersson A."/>
            <person name="Bertilsson S."/>
            <person name="Dopson M."/>
        </authorList>
    </citation>
    <scope>NUCLEOTIDE SEQUENCE</scope>
    <source>
        <strain evidence="2">MM415A00680</strain>
        <strain evidence="1">MM415B00960</strain>
    </source>
</reference>
<evidence type="ECO:0000313" key="1">
    <source>
        <dbReference type="EMBL" id="QJA61362.1"/>
    </source>
</evidence>
<proteinExistence type="predicted"/>
<evidence type="ECO:0000313" key="2">
    <source>
        <dbReference type="EMBL" id="QJA80682.1"/>
    </source>
</evidence>
<dbReference type="AlphaFoldDB" id="A0A6M3KFL4"/>
<gene>
    <name evidence="2" type="ORF">MM415A00680_0013</name>
    <name evidence="1" type="ORF">MM415B00960_0010</name>
</gene>
<dbReference type="InterPro" id="IPR045565">
    <property type="entry name" value="Phage_capsid_2"/>
</dbReference>
<name>A0A6M3KFL4_9ZZZZ</name>
<dbReference type="EMBL" id="MT141439">
    <property type="protein sequence ID" value="QJA61362.1"/>
    <property type="molecule type" value="Genomic_DNA"/>
</dbReference>
<dbReference type="EMBL" id="MT142431">
    <property type="protein sequence ID" value="QJA80682.1"/>
    <property type="molecule type" value="Genomic_DNA"/>
</dbReference>
<sequence length="278" mass="30727">MANTIDQSFITQYDSDVHMAYQQFGSKLRNCVRLKILQPGQIARFPKLGTGVANTKARNGDVTPMNPVHSNVSVTADDWYAPEYVDKLDELKTNIDERMLMARTGAGALGRKVDSKVITVLNAVTTNAIATGSTGMSKGKILQAITALNKNDVPDDGDRWGVLSAQAWEEFINIAQVSSRDYVNDLNWTRGTQLVNWRGIKWFFHSGLPLSTNTRSNFIFHRTAVGLAENSQIQTMIDWVPQKAAYLIDSMMSCGAVVIDEQGIVKISCDESVTTLFT</sequence>
<protein>
    <submittedName>
        <fullName evidence="2">Putative capsid protein</fullName>
    </submittedName>
</protein>
<dbReference type="Pfam" id="PF19821">
    <property type="entry name" value="Phage_capsid_2"/>
    <property type="match status" value="1"/>
</dbReference>
<organism evidence="2">
    <name type="scientific">viral metagenome</name>
    <dbReference type="NCBI Taxonomy" id="1070528"/>
    <lineage>
        <taxon>unclassified sequences</taxon>
        <taxon>metagenomes</taxon>
        <taxon>organismal metagenomes</taxon>
    </lineage>
</organism>